<dbReference type="EMBL" id="JACJSI010000458">
    <property type="protein sequence ID" value="MBD2536443.1"/>
    <property type="molecule type" value="Genomic_DNA"/>
</dbReference>
<reference evidence="1 2" key="1">
    <citation type="journal article" date="2020" name="ISME J.">
        <title>Comparative genomics reveals insights into cyanobacterial evolution and habitat adaptation.</title>
        <authorList>
            <person name="Chen M.Y."/>
            <person name="Teng W.K."/>
            <person name="Zhao L."/>
            <person name="Hu C.X."/>
            <person name="Zhou Y.K."/>
            <person name="Han B.P."/>
            <person name="Song L.R."/>
            <person name="Shu W.S."/>
        </authorList>
    </citation>
    <scope>NUCLEOTIDE SEQUENCE [LARGE SCALE GENOMIC DNA]</scope>
    <source>
        <strain evidence="1 2">FACHB-838</strain>
    </source>
</reference>
<dbReference type="RefSeq" id="WP_190947164.1">
    <property type="nucleotide sequence ID" value="NZ_JACJSI010000458.1"/>
</dbReference>
<accession>A0ABR8E722</accession>
<comment type="caution">
    <text evidence="1">The sequence shown here is derived from an EMBL/GenBank/DDBJ whole genome shotgun (WGS) entry which is preliminary data.</text>
</comment>
<evidence type="ECO:0000313" key="1">
    <source>
        <dbReference type="EMBL" id="MBD2536443.1"/>
    </source>
</evidence>
<evidence type="ECO:0000313" key="2">
    <source>
        <dbReference type="Proteomes" id="UP000623440"/>
    </source>
</evidence>
<name>A0ABR8E722_9NOSO</name>
<dbReference type="Proteomes" id="UP000623440">
    <property type="component" value="Unassembled WGS sequence"/>
</dbReference>
<organism evidence="1 2">
    <name type="scientific">Nostoc flagelliforme FACHB-838</name>
    <dbReference type="NCBI Taxonomy" id="2692904"/>
    <lineage>
        <taxon>Bacteria</taxon>
        <taxon>Bacillati</taxon>
        <taxon>Cyanobacteriota</taxon>
        <taxon>Cyanophyceae</taxon>
        <taxon>Nostocales</taxon>
        <taxon>Nostocaceae</taxon>
        <taxon>Nostoc</taxon>
    </lineage>
</organism>
<gene>
    <name evidence="1" type="ORF">H6G97_47075</name>
</gene>
<protein>
    <submittedName>
        <fullName evidence="1">Helix-turn-helix domain-containing protein</fullName>
    </submittedName>
</protein>
<sequence length="160" mass="19108">MQNIQEAYSLAWVKTACEHILGKNICQRTWRNCLRICGVQPYKREVKLKECCYLLGLIYLKRQNPFKKYSLSDVSLLLMQDKARFTNFGIDLENLEFPLLGRELPDYIYEKTGYKVTLRTLYRWASKRRIPFSKLRIINQKELNRWLELASKYSERAVTT</sequence>
<proteinExistence type="predicted"/>
<keyword evidence="2" id="KW-1185">Reference proteome</keyword>